<comment type="subunit">
    <text evidence="4 5">Homodimer.</text>
</comment>
<comment type="function">
    <text evidence="5">Catalyzes the ATP-dependent conversion of 5-aminoimidazole ribonucleotide (AIR) and HCO(3)- to N5-carboxyaminoimidazole ribonucleotide (N5-CAIR).</text>
</comment>
<feature type="binding site" evidence="4">
    <location>
        <position position="208"/>
    </location>
    <ligand>
        <name>ATP</name>
        <dbReference type="ChEBI" id="CHEBI:30616"/>
    </ligand>
</feature>
<reference evidence="7 8" key="1">
    <citation type="journal article" date="2015" name="Phytopathology">
        <title>Genomes of Candidatus Liberibacter solanacearum haplotype A from New Zealand and the USA suggest significant genome plasticity in the species.</title>
        <authorList>
            <person name="Thompson S.M."/>
            <person name="Johnson C.P."/>
            <person name="Lu A.Y."/>
            <person name="Frampton R.A."/>
            <person name="Sullivan K.L."/>
            <person name="Fiers M.W."/>
            <person name="Crowhurst R.N."/>
            <person name="Pitman A.R."/>
            <person name="Scott I."/>
            <person name="Gudmestad N.C."/>
            <person name="Smith G.R."/>
        </authorList>
    </citation>
    <scope>NUCLEOTIDE SEQUENCE [LARGE SCALE GENOMIC DNA]</scope>
    <source>
        <strain evidence="7 8">LsoNZ1</strain>
    </source>
</reference>
<dbReference type="InterPro" id="IPR003135">
    <property type="entry name" value="ATP-grasp_carboxylate-amine"/>
</dbReference>
<comment type="pathway">
    <text evidence="4 5">Purine metabolism; IMP biosynthesis via de novo pathway; 5-amino-1-(5-phospho-D-ribosyl)imidazole-4-carboxylate from 5-amino-1-(5-phospho-D-ribosyl)imidazole (N5-CAIR route): step 1/2.</text>
</comment>
<gene>
    <name evidence="4 5" type="primary">purK</name>
    <name evidence="7" type="ORF">DJ66_1275</name>
</gene>
<keyword evidence="3 4" id="KW-0067">ATP-binding</keyword>
<dbReference type="Gene3D" id="3.30.1490.20">
    <property type="entry name" value="ATP-grasp fold, A domain"/>
    <property type="match status" value="1"/>
</dbReference>
<evidence type="ECO:0000256" key="4">
    <source>
        <dbReference type="HAMAP-Rule" id="MF_01928"/>
    </source>
</evidence>
<dbReference type="InterPro" id="IPR016185">
    <property type="entry name" value="PreATP-grasp_dom_sf"/>
</dbReference>
<dbReference type="GO" id="GO:0004638">
    <property type="term" value="F:phosphoribosylaminoimidazole carboxylase activity"/>
    <property type="evidence" value="ECO:0007669"/>
    <property type="project" value="InterPro"/>
</dbReference>
<dbReference type="UniPathway" id="UPA00074">
    <property type="reaction ID" value="UER00942"/>
</dbReference>
<dbReference type="SUPFAM" id="SSF51246">
    <property type="entry name" value="Rudiment single hybrid motif"/>
    <property type="match status" value="1"/>
</dbReference>
<comment type="caution">
    <text evidence="7">The sequence shown here is derived from an EMBL/GenBank/DDBJ whole genome shotgun (WGS) entry which is preliminary data.</text>
</comment>
<sequence length="363" mass="40796">MNRKTIGIIGGGQLARMLSMSAARLGFCVVILDPDSTCPANQVSNRQIVAQYDDIDSLKNLANLCDYVTYENENIPTKSISYLSTLLPTHPSARVIEIAQDRLYEKQFFQDYGLSTVDFYEINSQESLTKILTNFKGKGILKTRRMGYDGKGQKVYNQNDSTKNLYDSLGNKPLIFEHFSIFDCEISIIAARALDGSMHFYDPIQNTHINGILHKSVVPAHISKKTTCLAYSAMEKVLKALNYVGVLCIEFFVTEDGNVLINEMAPRVHNSGHWTEASCTISQFEQHIRSISGLPLGNPYRHSNCVMYNIIGPEINQSEKWLNCDSSILHIYGKSKTLSGRKMGHITQIYPKDILVHPLSENQ</sequence>
<comment type="function">
    <text evidence="4">Catalyzes the ATP-dependent conversion of 5-aminoimidazole ribonucleotide (AIR) and HCO(3)(-) to N5-carboxyaminoimidazole ribonucleotide (N5-CAIR).</text>
</comment>
<evidence type="ECO:0000256" key="5">
    <source>
        <dbReference type="RuleBase" id="RU361200"/>
    </source>
</evidence>
<dbReference type="InterPro" id="IPR040686">
    <property type="entry name" value="PurK_C"/>
</dbReference>
<evidence type="ECO:0000313" key="8">
    <source>
        <dbReference type="Proteomes" id="UP000033731"/>
    </source>
</evidence>
<dbReference type="InterPro" id="IPR054350">
    <property type="entry name" value="PurT/PurK_preATP-grasp"/>
</dbReference>
<dbReference type="GO" id="GO:0005829">
    <property type="term" value="C:cytosol"/>
    <property type="evidence" value="ECO:0007669"/>
    <property type="project" value="TreeGrafter"/>
</dbReference>
<feature type="binding site" evidence="4">
    <location>
        <position position="142"/>
    </location>
    <ligand>
        <name>ATP</name>
        <dbReference type="ChEBI" id="CHEBI:30616"/>
    </ligand>
</feature>
<comment type="caution">
    <text evidence="4">Lacks conserved residue(s) required for the propagation of feature annotation.</text>
</comment>
<dbReference type="InterPro" id="IPR011054">
    <property type="entry name" value="Rudment_hybrid_motif"/>
</dbReference>
<dbReference type="SUPFAM" id="SSF56059">
    <property type="entry name" value="Glutathione synthetase ATP-binding domain-like"/>
    <property type="match status" value="1"/>
</dbReference>
<dbReference type="GO" id="GO:0005524">
    <property type="term" value="F:ATP binding"/>
    <property type="evidence" value="ECO:0007669"/>
    <property type="project" value="UniProtKB-UniRule"/>
</dbReference>
<keyword evidence="8" id="KW-1185">Reference proteome</keyword>
<dbReference type="Gene3D" id="3.40.50.20">
    <property type="match status" value="1"/>
</dbReference>
<protein>
    <recommendedName>
        <fullName evidence="4 5">N5-carboxyaminoimidazole ribonucleotide synthase</fullName>
        <shortName evidence="4 5">N5-CAIR synthase</shortName>
        <ecNumber evidence="4 5">6.3.4.18</ecNumber>
    </recommendedName>
    <alternativeName>
        <fullName evidence="4 5">5-(carboxyamino)imidazole ribonucleotide synthetase</fullName>
    </alternativeName>
</protein>
<dbReference type="Pfam" id="PF22660">
    <property type="entry name" value="RS_preATP-grasp-like"/>
    <property type="match status" value="1"/>
</dbReference>
<keyword evidence="7" id="KW-0456">Lyase</keyword>
<dbReference type="NCBIfam" id="NF004679">
    <property type="entry name" value="PRK06019.1-5"/>
    <property type="match status" value="1"/>
</dbReference>
<dbReference type="PROSITE" id="PS50975">
    <property type="entry name" value="ATP_GRASP"/>
    <property type="match status" value="1"/>
</dbReference>
<evidence type="ECO:0000256" key="3">
    <source>
        <dbReference type="ARBA" id="ARBA00022840"/>
    </source>
</evidence>
<name>A0A094YZ18_9HYPH</name>
<feature type="binding site" evidence="4">
    <location>
        <begin position="262"/>
        <end position="263"/>
    </location>
    <ligand>
        <name>ATP</name>
        <dbReference type="ChEBI" id="CHEBI:30616"/>
    </ligand>
</feature>
<dbReference type="AlphaFoldDB" id="A0A094YZ18"/>
<keyword evidence="1 4" id="KW-0547">Nucleotide-binding</keyword>
<organism evidence="7 8">
    <name type="scientific">Candidatus Liberibacter solanacearum</name>
    <dbReference type="NCBI Taxonomy" id="556287"/>
    <lineage>
        <taxon>Bacteria</taxon>
        <taxon>Pseudomonadati</taxon>
        <taxon>Pseudomonadota</taxon>
        <taxon>Alphaproteobacteria</taxon>
        <taxon>Hyphomicrobiales</taxon>
        <taxon>Rhizobiaceae</taxon>
        <taxon>Liberibacter</taxon>
    </lineage>
</organism>
<proteinExistence type="inferred from homology"/>
<dbReference type="PATRIC" id="fig|556287.8.peg.1275"/>
<feature type="binding site" evidence="4">
    <location>
        <begin position="147"/>
        <end position="153"/>
    </location>
    <ligand>
        <name>ATP</name>
        <dbReference type="ChEBI" id="CHEBI:30616"/>
    </ligand>
</feature>
<evidence type="ECO:0000259" key="6">
    <source>
        <dbReference type="PROSITE" id="PS50975"/>
    </source>
</evidence>
<dbReference type="PANTHER" id="PTHR11609:SF5">
    <property type="entry name" value="PHOSPHORIBOSYLAMINOIMIDAZOLE CARBOXYLASE"/>
    <property type="match status" value="1"/>
</dbReference>
<dbReference type="InterPro" id="IPR013815">
    <property type="entry name" value="ATP_grasp_subdomain_1"/>
</dbReference>
<dbReference type="NCBIfam" id="NF004676">
    <property type="entry name" value="PRK06019.1-2"/>
    <property type="match status" value="1"/>
</dbReference>
<dbReference type="Pfam" id="PF17769">
    <property type="entry name" value="PurK_C"/>
    <property type="match status" value="1"/>
</dbReference>
<dbReference type="NCBIfam" id="TIGR01161">
    <property type="entry name" value="purK"/>
    <property type="match status" value="1"/>
</dbReference>
<dbReference type="EMBL" id="JMTK01000005">
    <property type="protein sequence ID" value="KJZ81379.1"/>
    <property type="molecule type" value="Genomic_DNA"/>
</dbReference>
<dbReference type="RefSeq" id="WP_034442910.1">
    <property type="nucleotide sequence ID" value="NZ_JMTK01000005.1"/>
</dbReference>
<dbReference type="PANTHER" id="PTHR11609">
    <property type="entry name" value="PURINE BIOSYNTHESIS PROTEIN 6/7, PUR6/7"/>
    <property type="match status" value="1"/>
</dbReference>
<accession>A0A094YZ18</accession>
<dbReference type="GO" id="GO:0034028">
    <property type="term" value="F:5-(carboxyamino)imidazole ribonucleotide synthase activity"/>
    <property type="evidence" value="ECO:0007669"/>
    <property type="project" value="UniProtKB-UniRule"/>
</dbReference>
<dbReference type="GO" id="GO:0006189">
    <property type="term" value="P:'de novo' IMP biosynthetic process"/>
    <property type="evidence" value="ECO:0007669"/>
    <property type="project" value="UniProtKB-UniRule"/>
</dbReference>
<dbReference type="Gene3D" id="3.30.470.20">
    <property type="entry name" value="ATP-grasp fold, B domain"/>
    <property type="match status" value="1"/>
</dbReference>
<dbReference type="EC" id="6.3.4.18" evidence="4 5"/>
<keyword evidence="4 5" id="KW-0436">Ligase</keyword>
<comment type="catalytic activity">
    <reaction evidence="4 5">
        <text>5-amino-1-(5-phospho-beta-D-ribosyl)imidazole + hydrogencarbonate + ATP = 5-carboxyamino-1-(5-phospho-D-ribosyl)imidazole + ADP + phosphate + 2 H(+)</text>
        <dbReference type="Rhea" id="RHEA:19317"/>
        <dbReference type="ChEBI" id="CHEBI:15378"/>
        <dbReference type="ChEBI" id="CHEBI:17544"/>
        <dbReference type="ChEBI" id="CHEBI:30616"/>
        <dbReference type="ChEBI" id="CHEBI:43474"/>
        <dbReference type="ChEBI" id="CHEBI:58730"/>
        <dbReference type="ChEBI" id="CHEBI:137981"/>
        <dbReference type="ChEBI" id="CHEBI:456216"/>
        <dbReference type="EC" id="6.3.4.18"/>
    </reaction>
</comment>
<comment type="similarity">
    <text evidence="4 5">Belongs to the PurK/PurT family.</text>
</comment>
<evidence type="ECO:0000256" key="2">
    <source>
        <dbReference type="ARBA" id="ARBA00022755"/>
    </source>
</evidence>
<dbReference type="HAMAP" id="MF_01928">
    <property type="entry name" value="PurK"/>
    <property type="match status" value="1"/>
</dbReference>
<dbReference type="Pfam" id="PF02222">
    <property type="entry name" value="ATP-grasp"/>
    <property type="match status" value="1"/>
</dbReference>
<dbReference type="GO" id="GO:0046872">
    <property type="term" value="F:metal ion binding"/>
    <property type="evidence" value="ECO:0007669"/>
    <property type="project" value="InterPro"/>
</dbReference>
<feature type="binding site" evidence="4">
    <location>
        <position position="185"/>
    </location>
    <ligand>
        <name>ATP</name>
        <dbReference type="ChEBI" id="CHEBI:30616"/>
    </ligand>
</feature>
<keyword evidence="2 4" id="KW-0658">Purine biosynthesis</keyword>
<dbReference type="Proteomes" id="UP000033731">
    <property type="component" value="Unassembled WGS sequence"/>
</dbReference>
<evidence type="ECO:0000256" key="1">
    <source>
        <dbReference type="ARBA" id="ARBA00022741"/>
    </source>
</evidence>
<feature type="binding site" evidence="4">
    <location>
        <position position="102"/>
    </location>
    <ligand>
        <name>ATP</name>
        <dbReference type="ChEBI" id="CHEBI:30616"/>
    </ligand>
</feature>
<dbReference type="InterPro" id="IPR005875">
    <property type="entry name" value="PurK"/>
</dbReference>
<dbReference type="InterPro" id="IPR011761">
    <property type="entry name" value="ATP-grasp"/>
</dbReference>
<feature type="domain" description="ATP-grasp" evidence="6">
    <location>
        <begin position="106"/>
        <end position="292"/>
    </location>
</feature>
<dbReference type="SUPFAM" id="SSF52440">
    <property type="entry name" value="PreATP-grasp domain"/>
    <property type="match status" value="1"/>
</dbReference>
<evidence type="ECO:0000313" key="7">
    <source>
        <dbReference type="EMBL" id="KJZ81379.1"/>
    </source>
</evidence>